<dbReference type="Proteomes" id="UP001107558">
    <property type="component" value="Chromosome 4"/>
</dbReference>
<evidence type="ECO:0000256" key="1">
    <source>
        <dbReference type="SAM" id="MobiDB-lite"/>
    </source>
</evidence>
<dbReference type="InterPro" id="IPR024079">
    <property type="entry name" value="MetalloPept_cat_dom_sf"/>
</dbReference>
<proteinExistence type="predicted"/>
<reference evidence="3" key="1">
    <citation type="submission" date="2021-03" db="EMBL/GenBank/DDBJ databases">
        <title>Chromosome level genome of the anhydrobiotic midge Polypedilum vanderplanki.</title>
        <authorList>
            <person name="Yoshida Y."/>
            <person name="Kikawada T."/>
            <person name="Gusev O."/>
        </authorList>
    </citation>
    <scope>NUCLEOTIDE SEQUENCE</scope>
    <source>
        <strain evidence="3">NIAS01</strain>
        <tissue evidence="3">Whole body or cell culture</tissue>
    </source>
</reference>
<dbReference type="AlphaFoldDB" id="A0A9J6BIM1"/>
<accession>A0A9J6BIM1</accession>
<feature type="compositionally biased region" description="Acidic residues" evidence="1">
    <location>
        <begin position="219"/>
        <end position="247"/>
    </location>
</feature>
<keyword evidence="4" id="KW-1185">Reference proteome</keyword>
<dbReference type="GO" id="GO:0008237">
    <property type="term" value="F:metallopeptidase activity"/>
    <property type="evidence" value="ECO:0007669"/>
    <property type="project" value="InterPro"/>
</dbReference>
<name>A0A9J6BIM1_POLVA</name>
<feature type="compositionally biased region" description="Polar residues" evidence="1">
    <location>
        <begin position="31"/>
        <end position="42"/>
    </location>
</feature>
<evidence type="ECO:0000313" key="3">
    <source>
        <dbReference type="EMBL" id="KAG5669407.1"/>
    </source>
</evidence>
<dbReference type="EMBL" id="JADBJN010000004">
    <property type="protein sequence ID" value="KAG5669407.1"/>
    <property type="molecule type" value="Genomic_DNA"/>
</dbReference>
<feature type="region of interest" description="Disordered" evidence="1">
    <location>
        <begin position="202"/>
        <end position="247"/>
    </location>
</feature>
<feature type="chain" id="PRO_5039916709" evidence="2">
    <location>
        <begin position="20"/>
        <end position="247"/>
    </location>
</feature>
<evidence type="ECO:0000256" key="2">
    <source>
        <dbReference type="SAM" id="SignalP"/>
    </source>
</evidence>
<evidence type="ECO:0000313" key="4">
    <source>
        <dbReference type="Proteomes" id="UP001107558"/>
    </source>
</evidence>
<gene>
    <name evidence="3" type="ORF">PVAND_017294</name>
</gene>
<sequence>MNKNLFLISFILFITISQSQPVEENPYIKSSVRQQPQNAPSSQKRRPKTDVANQSNANAFLRGKNEPFEGDDDEELTKSQEEGLIAPTTSISAPWQIKNKKIQVPFKMDKSAKFSKKDRTVIKKQMREIAKSLKINFRKRDNETYYLLISSLKQCITTLMKQQEKQQYNEILVCLNDFTEISNELNRAITIGMEINKILNQEMKESSEENDHENGDNNNETEEENDEEYNDENESEANDEQSVESEE</sequence>
<keyword evidence="2" id="KW-0732">Signal</keyword>
<feature type="compositionally biased region" description="Basic and acidic residues" evidence="1">
    <location>
        <begin position="202"/>
        <end position="215"/>
    </location>
</feature>
<protein>
    <submittedName>
        <fullName evidence="3">Uncharacterized protein</fullName>
    </submittedName>
</protein>
<organism evidence="3 4">
    <name type="scientific">Polypedilum vanderplanki</name>
    <name type="common">Sleeping chironomid midge</name>
    <dbReference type="NCBI Taxonomy" id="319348"/>
    <lineage>
        <taxon>Eukaryota</taxon>
        <taxon>Metazoa</taxon>
        <taxon>Ecdysozoa</taxon>
        <taxon>Arthropoda</taxon>
        <taxon>Hexapoda</taxon>
        <taxon>Insecta</taxon>
        <taxon>Pterygota</taxon>
        <taxon>Neoptera</taxon>
        <taxon>Endopterygota</taxon>
        <taxon>Diptera</taxon>
        <taxon>Nematocera</taxon>
        <taxon>Chironomoidea</taxon>
        <taxon>Chironomidae</taxon>
        <taxon>Chironominae</taxon>
        <taxon>Polypedilum</taxon>
        <taxon>Polypedilum</taxon>
    </lineage>
</organism>
<dbReference type="Gene3D" id="3.40.390.10">
    <property type="entry name" value="Collagenase (Catalytic Domain)"/>
    <property type="match status" value="1"/>
</dbReference>
<comment type="caution">
    <text evidence="3">The sequence shown here is derived from an EMBL/GenBank/DDBJ whole genome shotgun (WGS) entry which is preliminary data.</text>
</comment>
<feature type="region of interest" description="Disordered" evidence="1">
    <location>
        <begin position="27"/>
        <end position="83"/>
    </location>
</feature>
<feature type="signal peptide" evidence="2">
    <location>
        <begin position="1"/>
        <end position="19"/>
    </location>
</feature>